<dbReference type="GO" id="GO:0046872">
    <property type="term" value="F:metal ion binding"/>
    <property type="evidence" value="ECO:0007669"/>
    <property type="project" value="UniProtKB-KW"/>
</dbReference>
<dbReference type="InterPro" id="IPR001019">
    <property type="entry name" value="Gprotein_alpha_su"/>
</dbReference>
<dbReference type="InterPro" id="IPR027417">
    <property type="entry name" value="P-loop_NTPase"/>
</dbReference>
<dbReference type="GO" id="GO:0005834">
    <property type="term" value="C:heterotrimeric G-protein complex"/>
    <property type="evidence" value="ECO:0007669"/>
    <property type="project" value="TreeGrafter"/>
</dbReference>
<keyword evidence="2 6" id="KW-0460">Magnesium</keyword>
<dbReference type="GO" id="GO:0007603">
    <property type="term" value="P:phototransduction, visible light"/>
    <property type="evidence" value="ECO:0007669"/>
    <property type="project" value="TreeGrafter"/>
</dbReference>
<feature type="region of interest" description="Disordered" evidence="7">
    <location>
        <begin position="1"/>
        <end position="27"/>
    </location>
</feature>
<dbReference type="GO" id="GO:0050916">
    <property type="term" value="P:sensory perception of sweet taste"/>
    <property type="evidence" value="ECO:0007669"/>
    <property type="project" value="TreeGrafter"/>
</dbReference>
<dbReference type="AlphaFoldDB" id="A0A6B0RBW0"/>
<evidence type="ECO:0000256" key="5">
    <source>
        <dbReference type="PIRSR" id="PIRSR601019-1"/>
    </source>
</evidence>
<feature type="binding site" evidence="5">
    <location>
        <begin position="150"/>
        <end position="151"/>
    </location>
    <ligand>
        <name>GTP</name>
        <dbReference type="ChEBI" id="CHEBI:37565"/>
    </ligand>
</feature>
<sequence>MGIGISSESKESAKRSKELEKKLQEDAERDARTVKLLLLGAGESGKSTIVKQMKIIHKNGYSEQECMEFKAVIYSNTLQSILAIVKAMATLEIDYVNPRSAEDQRQLCAMANTLEDGSMTPELAEIIKRLWRDPGVQACFERASEYQLNDSAA</sequence>
<evidence type="ECO:0000256" key="4">
    <source>
        <dbReference type="ARBA" id="ARBA00023224"/>
    </source>
</evidence>
<protein>
    <recommendedName>
        <fullName evidence="10">Guanine nucleotide-binding protein G(T) subunit alpha-3</fullName>
    </recommendedName>
</protein>
<evidence type="ECO:0000256" key="6">
    <source>
        <dbReference type="PIRSR" id="PIRSR601019-2"/>
    </source>
</evidence>
<dbReference type="PANTHER" id="PTHR10218:SF66">
    <property type="entry name" value="GUANINE NUCLEOTIDE-BINDING PROTEIN G(T) SUBUNIT ALPHA-3"/>
    <property type="match status" value="1"/>
</dbReference>
<dbReference type="FunFam" id="3.40.50.300:FF:000720">
    <property type="entry name" value="Guanine nucleotide-binding protein G(k) subunit alpha"/>
    <property type="match status" value="1"/>
</dbReference>
<dbReference type="GO" id="GO:0005525">
    <property type="term" value="F:GTP binding"/>
    <property type="evidence" value="ECO:0007669"/>
    <property type="project" value="UniProtKB-KW"/>
</dbReference>
<dbReference type="GO" id="GO:0001664">
    <property type="term" value="F:G protein-coupled receptor binding"/>
    <property type="evidence" value="ECO:0007669"/>
    <property type="project" value="TreeGrafter"/>
</dbReference>
<dbReference type="GO" id="GO:0050908">
    <property type="term" value="P:detection of light stimulus involved in visual perception"/>
    <property type="evidence" value="ECO:0007669"/>
    <property type="project" value="TreeGrafter"/>
</dbReference>
<evidence type="ECO:0000313" key="8">
    <source>
        <dbReference type="EMBL" id="MXQ84963.1"/>
    </source>
</evidence>
<dbReference type="EMBL" id="VBQZ03000024">
    <property type="protein sequence ID" value="MXQ84963.1"/>
    <property type="molecule type" value="Genomic_DNA"/>
</dbReference>
<dbReference type="SUPFAM" id="SSF52540">
    <property type="entry name" value="P-loop containing nucleoside triphosphate hydrolases"/>
    <property type="match status" value="1"/>
</dbReference>
<dbReference type="GO" id="GO:0003924">
    <property type="term" value="F:GTPase activity"/>
    <property type="evidence" value="ECO:0007669"/>
    <property type="project" value="InterPro"/>
</dbReference>
<keyword evidence="6" id="KW-0479">Metal-binding</keyword>
<dbReference type="SMART" id="SM00275">
    <property type="entry name" value="G_alpha"/>
    <property type="match status" value="1"/>
</dbReference>
<dbReference type="GO" id="GO:0005737">
    <property type="term" value="C:cytoplasm"/>
    <property type="evidence" value="ECO:0007669"/>
    <property type="project" value="TreeGrafter"/>
</dbReference>
<dbReference type="InterPro" id="IPR011025">
    <property type="entry name" value="GproteinA_insert"/>
</dbReference>
<evidence type="ECO:0000256" key="3">
    <source>
        <dbReference type="ARBA" id="ARBA00023134"/>
    </source>
</evidence>
<feature type="binding site" evidence="5">
    <location>
        <begin position="43"/>
        <end position="48"/>
    </location>
    <ligand>
        <name>GTP</name>
        <dbReference type="ChEBI" id="CHEBI:37565"/>
    </ligand>
</feature>
<evidence type="ECO:0008006" key="10">
    <source>
        <dbReference type="Google" id="ProtNLM"/>
    </source>
</evidence>
<reference evidence="8" key="1">
    <citation type="submission" date="2019-10" db="EMBL/GenBank/DDBJ databases">
        <title>The sequence and de novo assembly of the wild yak genome.</title>
        <authorList>
            <person name="Liu Y."/>
        </authorList>
    </citation>
    <scope>NUCLEOTIDE SEQUENCE [LARGE SCALE GENOMIC DNA]</scope>
    <source>
        <strain evidence="8">WY2019</strain>
    </source>
</reference>
<organism evidence="8 9">
    <name type="scientific">Bos mutus</name>
    <name type="common">wild yak</name>
    <dbReference type="NCBI Taxonomy" id="72004"/>
    <lineage>
        <taxon>Eukaryota</taxon>
        <taxon>Metazoa</taxon>
        <taxon>Chordata</taxon>
        <taxon>Craniata</taxon>
        <taxon>Vertebrata</taxon>
        <taxon>Euteleostomi</taxon>
        <taxon>Mammalia</taxon>
        <taxon>Eutheria</taxon>
        <taxon>Laurasiatheria</taxon>
        <taxon>Artiodactyla</taxon>
        <taxon>Ruminantia</taxon>
        <taxon>Pecora</taxon>
        <taxon>Bovidae</taxon>
        <taxon>Bovinae</taxon>
        <taxon>Bos</taxon>
    </lineage>
</organism>
<keyword evidence="9" id="KW-1185">Reference proteome</keyword>
<keyword evidence="1 5" id="KW-0547">Nucleotide-binding</keyword>
<dbReference type="SUPFAM" id="SSF47895">
    <property type="entry name" value="Transducin (alpha subunit), insertion domain"/>
    <property type="match status" value="1"/>
</dbReference>
<proteinExistence type="predicted"/>
<keyword evidence="3 5" id="KW-0342">GTP-binding</keyword>
<feature type="compositionally biased region" description="Basic and acidic residues" evidence="7">
    <location>
        <begin position="8"/>
        <end position="27"/>
    </location>
</feature>
<dbReference type="PROSITE" id="PS51882">
    <property type="entry name" value="G_ALPHA"/>
    <property type="match status" value="1"/>
</dbReference>
<evidence type="ECO:0000256" key="1">
    <source>
        <dbReference type="ARBA" id="ARBA00022741"/>
    </source>
</evidence>
<gene>
    <name evidence="8" type="ORF">E5288_WYG004070</name>
</gene>
<dbReference type="GO" id="GO:0031683">
    <property type="term" value="F:G-protein beta/gamma-subunit complex binding"/>
    <property type="evidence" value="ECO:0007669"/>
    <property type="project" value="InterPro"/>
</dbReference>
<dbReference type="GO" id="GO:0007188">
    <property type="term" value="P:adenylate cyclase-modulating G protein-coupled receptor signaling pathway"/>
    <property type="evidence" value="ECO:0007669"/>
    <property type="project" value="TreeGrafter"/>
</dbReference>
<feature type="binding site" evidence="6">
    <location>
        <position position="47"/>
    </location>
    <ligand>
        <name>Mg(2+)</name>
        <dbReference type="ChEBI" id="CHEBI:18420"/>
    </ligand>
</feature>
<accession>A0A6B0RBW0</accession>
<evidence type="ECO:0000256" key="2">
    <source>
        <dbReference type="ARBA" id="ARBA00022842"/>
    </source>
</evidence>
<name>A0A6B0RBW0_9CETA</name>
<dbReference type="PANTHER" id="PTHR10218">
    <property type="entry name" value="GTP-BINDING PROTEIN ALPHA SUBUNIT"/>
    <property type="match status" value="1"/>
</dbReference>
<evidence type="ECO:0000256" key="7">
    <source>
        <dbReference type="SAM" id="MobiDB-lite"/>
    </source>
</evidence>
<dbReference type="Proteomes" id="UP000322234">
    <property type="component" value="Unassembled WGS sequence"/>
</dbReference>
<keyword evidence="4" id="KW-0807">Transducer</keyword>
<comment type="caution">
    <text evidence="8">The sequence shown here is derived from an EMBL/GenBank/DDBJ whole genome shotgun (WGS) entry which is preliminary data.</text>
</comment>
<evidence type="ECO:0000313" key="9">
    <source>
        <dbReference type="Proteomes" id="UP000322234"/>
    </source>
</evidence>
<dbReference type="Gene3D" id="1.10.400.10">
    <property type="entry name" value="GI Alpha 1, domain 2-like"/>
    <property type="match status" value="1"/>
</dbReference>
<dbReference type="Pfam" id="PF00503">
    <property type="entry name" value="G-alpha"/>
    <property type="match status" value="1"/>
</dbReference>